<accession>A0A4S2MTT9</accession>
<evidence type="ECO:0000313" key="1">
    <source>
        <dbReference type="EMBL" id="TGZ79904.1"/>
    </source>
</evidence>
<dbReference type="EMBL" id="ML220128">
    <property type="protein sequence ID" value="TGZ79904.1"/>
    <property type="molecule type" value="Genomic_DNA"/>
</dbReference>
<dbReference type="AlphaFoldDB" id="A0A4S2MTT9"/>
<name>A0A4S2MTT9_9PEZI</name>
<protein>
    <submittedName>
        <fullName evidence="1">Uncharacterized protein</fullName>
    </submittedName>
</protein>
<evidence type="ECO:0000313" key="2">
    <source>
        <dbReference type="Proteomes" id="UP000298138"/>
    </source>
</evidence>
<organism evidence="1 2">
    <name type="scientific">Ascodesmis nigricans</name>
    <dbReference type="NCBI Taxonomy" id="341454"/>
    <lineage>
        <taxon>Eukaryota</taxon>
        <taxon>Fungi</taxon>
        <taxon>Dikarya</taxon>
        <taxon>Ascomycota</taxon>
        <taxon>Pezizomycotina</taxon>
        <taxon>Pezizomycetes</taxon>
        <taxon>Pezizales</taxon>
        <taxon>Ascodesmidaceae</taxon>
        <taxon>Ascodesmis</taxon>
    </lineage>
</organism>
<dbReference type="InParanoid" id="A0A4S2MTT9"/>
<dbReference type="Proteomes" id="UP000298138">
    <property type="component" value="Unassembled WGS sequence"/>
</dbReference>
<sequence>MHQTLLNDAAIALSRVLTFHRIPHGFFGGFAILATCGSNHYRESKDLDVLVSASKTTILNLLSSKRSFLPIPSIRDDYVAFFWKSNDYDTGKPTSTSVVLVEMFVSCVGNSRTRFPVTKNTVLRGEIMGCSYVPILSEEYLLRGKISAAAGRVKKGGADVMDIMWLIENYKDRDLKAIVQGVDKRVLGLAVKRHPQLKKVLESIGVHTRGALWTVRKQKIEGTCQTPETWGVQSGLGWMPVAHTVRC</sequence>
<reference evidence="1 2" key="1">
    <citation type="submission" date="2019-04" db="EMBL/GenBank/DDBJ databases">
        <title>Comparative genomics and transcriptomics to analyze fruiting body development in filamentous ascomycetes.</title>
        <authorList>
            <consortium name="DOE Joint Genome Institute"/>
            <person name="Lutkenhaus R."/>
            <person name="Traeger S."/>
            <person name="Breuer J."/>
            <person name="Kuo A."/>
            <person name="Lipzen A."/>
            <person name="Pangilinan J."/>
            <person name="Dilworth D."/>
            <person name="Sandor L."/>
            <person name="Poggeler S."/>
            <person name="Barry K."/>
            <person name="Grigoriev I.V."/>
            <person name="Nowrousian M."/>
        </authorList>
    </citation>
    <scope>NUCLEOTIDE SEQUENCE [LARGE SCALE GENOMIC DNA]</scope>
    <source>
        <strain evidence="1 2">CBS 389.68</strain>
    </source>
</reference>
<keyword evidence="2" id="KW-1185">Reference proteome</keyword>
<gene>
    <name evidence="1" type="ORF">EX30DRAFT_71522</name>
</gene>
<dbReference type="OrthoDB" id="3259529at2759"/>
<proteinExistence type="predicted"/>